<dbReference type="OrthoDB" id="4833164at2"/>
<organism evidence="1 2">
    <name type="scientific">Cellulomonas rhizosphaerae</name>
    <dbReference type="NCBI Taxonomy" id="2293719"/>
    <lineage>
        <taxon>Bacteria</taxon>
        <taxon>Bacillati</taxon>
        <taxon>Actinomycetota</taxon>
        <taxon>Actinomycetes</taxon>
        <taxon>Micrococcales</taxon>
        <taxon>Cellulomonadaceae</taxon>
        <taxon>Cellulomonas</taxon>
    </lineage>
</organism>
<proteinExistence type="predicted"/>
<dbReference type="AlphaFoldDB" id="A0A413RN34"/>
<dbReference type="InterPro" id="IPR001451">
    <property type="entry name" value="Hexapep"/>
</dbReference>
<protein>
    <recommendedName>
        <fullName evidence="3">Transferase</fullName>
    </recommendedName>
</protein>
<gene>
    <name evidence="1" type="ORF">D1825_06460</name>
</gene>
<reference evidence="1 2" key="1">
    <citation type="submission" date="2018-08" db="EMBL/GenBank/DDBJ databases">
        <title>Cellulomonas rhizosphaerae sp. nov., a novel actinomycete isolated from soil.</title>
        <authorList>
            <person name="Tian Y."/>
        </authorList>
    </citation>
    <scope>NUCLEOTIDE SEQUENCE [LARGE SCALE GENOMIC DNA]</scope>
    <source>
        <strain evidence="1 2">NEAU-TCZ24</strain>
    </source>
</reference>
<evidence type="ECO:0000313" key="1">
    <source>
        <dbReference type="EMBL" id="RHA43105.1"/>
    </source>
</evidence>
<accession>A0A413RN34</accession>
<dbReference type="Gene3D" id="2.160.10.10">
    <property type="entry name" value="Hexapeptide repeat proteins"/>
    <property type="match status" value="1"/>
</dbReference>
<sequence length="192" mass="19752">MAVRPVRRECRLVIWTIPLGIGEKAPRSDRVPAGILWAPRPLCQLRTVTSTGGGVARVAARVEFEADNGEVVKYVRHANGGGLVSPQARVDQDAYVAANAYVEAGAHVGARTRVGAGSWLDSGVVVGADALIGRNVHLGPATRVGNRAQVGANARVGRSVQIGQGARVEADAIVADGASVGGRGARSGVRPA</sequence>
<evidence type="ECO:0008006" key="3">
    <source>
        <dbReference type="Google" id="ProtNLM"/>
    </source>
</evidence>
<comment type="caution">
    <text evidence="1">The sequence shown here is derived from an EMBL/GenBank/DDBJ whole genome shotgun (WGS) entry which is preliminary data.</text>
</comment>
<dbReference type="InterPro" id="IPR011004">
    <property type="entry name" value="Trimer_LpxA-like_sf"/>
</dbReference>
<evidence type="ECO:0000313" key="2">
    <source>
        <dbReference type="Proteomes" id="UP000283374"/>
    </source>
</evidence>
<dbReference type="PANTHER" id="PTHR43300">
    <property type="entry name" value="ACETYLTRANSFERASE"/>
    <property type="match status" value="1"/>
</dbReference>
<dbReference type="EMBL" id="QWKP01000163">
    <property type="protein sequence ID" value="RHA43105.1"/>
    <property type="molecule type" value="Genomic_DNA"/>
</dbReference>
<dbReference type="PANTHER" id="PTHR43300:SF7">
    <property type="entry name" value="UDP-N-ACETYLBACILLOSAMINE N-ACETYLTRANSFERASE"/>
    <property type="match status" value="1"/>
</dbReference>
<name>A0A413RN34_9CELL</name>
<dbReference type="Pfam" id="PF00132">
    <property type="entry name" value="Hexapep"/>
    <property type="match status" value="1"/>
</dbReference>
<keyword evidence="2" id="KW-1185">Reference proteome</keyword>
<dbReference type="SUPFAM" id="SSF51161">
    <property type="entry name" value="Trimeric LpxA-like enzymes"/>
    <property type="match status" value="1"/>
</dbReference>
<dbReference type="InterPro" id="IPR050179">
    <property type="entry name" value="Trans_hexapeptide_repeat"/>
</dbReference>
<dbReference type="Proteomes" id="UP000283374">
    <property type="component" value="Unassembled WGS sequence"/>
</dbReference>